<organism evidence="3 4">
    <name type="scientific">Paenibacillus radicis</name>
    <name type="common">ex Gao et al. 2016</name>
    <dbReference type="NCBI Taxonomy" id="1737354"/>
    <lineage>
        <taxon>Bacteria</taxon>
        <taxon>Bacillati</taxon>
        <taxon>Bacillota</taxon>
        <taxon>Bacilli</taxon>
        <taxon>Bacillales</taxon>
        <taxon>Paenibacillaceae</taxon>
        <taxon>Paenibacillus</taxon>
    </lineage>
</organism>
<dbReference type="InterPro" id="IPR025648">
    <property type="entry name" value="DUF4358"/>
</dbReference>
<evidence type="ECO:0000313" key="4">
    <source>
        <dbReference type="Proteomes" id="UP000600247"/>
    </source>
</evidence>
<dbReference type="EMBL" id="BMHY01000002">
    <property type="protein sequence ID" value="GGG61891.1"/>
    <property type="molecule type" value="Genomic_DNA"/>
</dbReference>
<protein>
    <recommendedName>
        <fullName evidence="5">DUF4358 domain-containing protein</fullName>
    </recommendedName>
</protein>
<keyword evidence="2" id="KW-0732">Signal</keyword>
<gene>
    <name evidence="3" type="ORF">GCM10010918_14360</name>
</gene>
<feature type="signal peptide" evidence="2">
    <location>
        <begin position="1"/>
        <end position="27"/>
    </location>
</feature>
<evidence type="ECO:0000313" key="3">
    <source>
        <dbReference type="EMBL" id="GGG61891.1"/>
    </source>
</evidence>
<dbReference type="PROSITE" id="PS51257">
    <property type="entry name" value="PROKAR_LIPOPROTEIN"/>
    <property type="match status" value="1"/>
</dbReference>
<dbReference type="Proteomes" id="UP000600247">
    <property type="component" value="Unassembled WGS sequence"/>
</dbReference>
<comment type="caution">
    <text evidence="3">The sequence shown here is derived from an EMBL/GenBank/DDBJ whole genome shotgun (WGS) entry which is preliminary data.</text>
</comment>
<sequence length="184" mass="20291">MNKMNKKLGLTTLIIALGIMLSACSGAGNTNDPGKTNNSNNSSNVSQEENSSAKVPAKSTKEMVDSVLAAHEQPKLLELESTMVKDMYHFDPALLEESTIMTPMMNVKTNEIAVLKVKDSKDVAAVEAGVKKRAEDVQKTFETYLPDQYENAKNYKLVTKGNYVIFIISENADELEQAFDAFFK</sequence>
<reference evidence="3 4" key="1">
    <citation type="journal article" date="2014" name="Int. J. Syst. Evol. Microbiol.">
        <title>Complete genome sequence of Corynebacterium casei LMG S-19264T (=DSM 44701T), isolated from a smear-ripened cheese.</title>
        <authorList>
            <consortium name="US DOE Joint Genome Institute (JGI-PGF)"/>
            <person name="Walter F."/>
            <person name="Albersmeier A."/>
            <person name="Kalinowski J."/>
            <person name="Ruckert C."/>
        </authorList>
    </citation>
    <scope>NUCLEOTIDE SEQUENCE [LARGE SCALE GENOMIC DNA]</scope>
    <source>
        <strain evidence="3 4">CGMCC 1.15286</strain>
    </source>
</reference>
<evidence type="ECO:0000256" key="1">
    <source>
        <dbReference type="SAM" id="MobiDB-lite"/>
    </source>
</evidence>
<name>A0A917GZM6_9BACL</name>
<proteinExistence type="predicted"/>
<evidence type="ECO:0008006" key="5">
    <source>
        <dbReference type="Google" id="ProtNLM"/>
    </source>
</evidence>
<evidence type="ECO:0000256" key="2">
    <source>
        <dbReference type="SAM" id="SignalP"/>
    </source>
</evidence>
<dbReference type="RefSeq" id="WP_229692028.1">
    <property type="nucleotide sequence ID" value="NZ_BMHY01000002.1"/>
</dbReference>
<feature type="region of interest" description="Disordered" evidence="1">
    <location>
        <begin position="30"/>
        <end position="60"/>
    </location>
</feature>
<dbReference type="AlphaFoldDB" id="A0A917GZM6"/>
<feature type="compositionally biased region" description="Low complexity" evidence="1">
    <location>
        <begin position="37"/>
        <end position="52"/>
    </location>
</feature>
<feature type="chain" id="PRO_5036857295" description="DUF4358 domain-containing protein" evidence="2">
    <location>
        <begin position="28"/>
        <end position="184"/>
    </location>
</feature>
<keyword evidence="4" id="KW-1185">Reference proteome</keyword>
<dbReference type="Pfam" id="PF14270">
    <property type="entry name" value="DUF4358"/>
    <property type="match status" value="1"/>
</dbReference>
<accession>A0A917GZM6</accession>